<dbReference type="PANTHER" id="PTHR12758:SF19">
    <property type="entry name" value="APOPTOSIS INHIBITOR 5"/>
    <property type="match status" value="1"/>
</dbReference>
<dbReference type="GO" id="GO:0005634">
    <property type="term" value="C:nucleus"/>
    <property type="evidence" value="ECO:0007669"/>
    <property type="project" value="TreeGrafter"/>
</dbReference>
<evidence type="ECO:0000313" key="5">
    <source>
        <dbReference type="Proteomes" id="UP001431209"/>
    </source>
</evidence>
<feature type="region of interest" description="Disordered" evidence="3">
    <location>
        <begin position="434"/>
        <end position="474"/>
    </location>
</feature>
<evidence type="ECO:0000313" key="4">
    <source>
        <dbReference type="EMBL" id="KAL0485066.1"/>
    </source>
</evidence>
<protein>
    <recommendedName>
        <fullName evidence="6">Apoptosis inhibitor 5</fullName>
    </recommendedName>
</protein>
<name>A0AAW2Z5I5_9EUKA</name>
<dbReference type="InterPro" id="IPR008383">
    <property type="entry name" value="API5"/>
</dbReference>
<dbReference type="SUPFAM" id="SSF48371">
    <property type="entry name" value="ARM repeat"/>
    <property type="match status" value="1"/>
</dbReference>
<sequence length="598" mass="66648">MSENKSITETESTQVDELYKHDSILSSAGEDKSKHEASYKAILDFAGANASDKCKTLACQLIPRYFKYFPKLYKAALTAQVDLCDEEAISKNVLINYYQISVNAIKGLPQFCKEGPDHAKQISNVLGQLLANVSKLEAATAKSALLEVFRDNFKIALTSTCSLITSDENVEEVKQAVFMFLKDQILPEIKRFIPQGAAEESETLLQTELAKLIKSKKKDESFLQVLKNMDMFKTENGRRNFINMVTQSSVLSHNQDFTPEADGDKLEAALSEINNIGDGFEKSNTNAPYFNFLIQKVIQPHFDVLDDKTRVQVLRAAAYLSPYTSASDARNALPITYQHLMLNIPMPQASSGDKKPEINFSYLECLLYTFHQLGQKVPGALNKVCGIKIVTGQPQDDMGDYSDKRSEMISKLRYLEEQSKVYRQRVEALKRAAKATAKKEESQPSSVTASSDDPTTAHAATKSEETKQEQVIDAKQVESTRRVVYNLEKLAENLSRANKPVFLRPDQITLSWKDRVFKKDNTNAPSAPSSSSSGNNNNKKNNKRPAPAGGEQNPSKKAKELYKPPNQRGGDHKHKNQGNKGNNDNKRGSGARRRGGKN</sequence>
<gene>
    <name evidence="4" type="ORF">AKO1_011802</name>
</gene>
<feature type="region of interest" description="Disordered" evidence="3">
    <location>
        <begin position="519"/>
        <end position="598"/>
    </location>
</feature>
<evidence type="ECO:0000256" key="3">
    <source>
        <dbReference type="SAM" id="MobiDB-lite"/>
    </source>
</evidence>
<dbReference type="EMBL" id="JAOPGA020001102">
    <property type="protein sequence ID" value="KAL0485066.1"/>
    <property type="molecule type" value="Genomic_DNA"/>
</dbReference>
<dbReference type="Pfam" id="PF05918">
    <property type="entry name" value="API5"/>
    <property type="match status" value="1"/>
</dbReference>
<organism evidence="4 5">
    <name type="scientific">Acrasis kona</name>
    <dbReference type="NCBI Taxonomy" id="1008807"/>
    <lineage>
        <taxon>Eukaryota</taxon>
        <taxon>Discoba</taxon>
        <taxon>Heterolobosea</taxon>
        <taxon>Tetramitia</taxon>
        <taxon>Eutetramitia</taxon>
        <taxon>Acrasidae</taxon>
        <taxon>Acrasis</taxon>
    </lineage>
</organism>
<dbReference type="AlphaFoldDB" id="A0AAW2Z5I5"/>
<feature type="compositionally biased region" description="Polar residues" evidence="3">
    <location>
        <begin position="443"/>
        <end position="454"/>
    </location>
</feature>
<evidence type="ECO:0008006" key="6">
    <source>
        <dbReference type="Google" id="ProtNLM"/>
    </source>
</evidence>
<proteinExistence type="inferred from homology"/>
<dbReference type="GO" id="GO:0003723">
    <property type="term" value="F:RNA binding"/>
    <property type="evidence" value="ECO:0007669"/>
    <property type="project" value="TreeGrafter"/>
</dbReference>
<accession>A0AAW2Z5I5</accession>
<reference evidence="4 5" key="1">
    <citation type="submission" date="2024-03" db="EMBL/GenBank/DDBJ databases">
        <title>The Acrasis kona genome and developmental transcriptomes reveal deep origins of eukaryotic multicellular pathways.</title>
        <authorList>
            <person name="Sheikh S."/>
            <person name="Fu C.-J."/>
            <person name="Brown M.W."/>
            <person name="Baldauf S.L."/>
        </authorList>
    </citation>
    <scope>NUCLEOTIDE SEQUENCE [LARGE SCALE GENOMIC DNA]</scope>
    <source>
        <strain evidence="4 5">ATCC MYA-3509</strain>
    </source>
</reference>
<keyword evidence="2" id="KW-0053">Apoptosis</keyword>
<comment type="similarity">
    <text evidence="1">Belongs to the API5 family.</text>
</comment>
<evidence type="ECO:0000256" key="1">
    <source>
        <dbReference type="ARBA" id="ARBA00009515"/>
    </source>
</evidence>
<feature type="compositionally biased region" description="Basic and acidic residues" evidence="3">
    <location>
        <begin position="461"/>
        <end position="474"/>
    </location>
</feature>
<dbReference type="PANTHER" id="PTHR12758">
    <property type="entry name" value="APOPTOSIS INHIBITOR 5-RELATED"/>
    <property type="match status" value="1"/>
</dbReference>
<comment type="caution">
    <text evidence="4">The sequence shown here is derived from an EMBL/GenBank/DDBJ whole genome shotgun (WGS) entry which is preliminary data.</text>
</comment>
<keyword evidence="5" id="KW-1185">Reference proteome</keyword>
<dbReference type="InterPro" id="IPR016024">
    <property type="entry name" value="ARM-type_fold"/>
</dbReference>
<feature type="compositionally biased region" description="Low complexity" evidence="3">
    <location>
        <begin position="523"/>
        <end position="548"/>
    </location>
</feature>
<evidence type="ECO:0000256" key="2">
    <source>
        <dbReference type="ARBA" id="ARBA00022703"/>
    </source>
</evidence>
<feature type="compositionally biased region" description="Basic residues" evidence="3">
    <location>
        <begin position="589"/>
        <end position="598"/>
    </location>
</feature>
<dbReference type="Proteomes" id="UP001431209">
    <property type="component" value="Unassembled WGS sequence"/>
</dbReference>